<proteinExistence type="predicted"/>
<reference evidence="8" key="1">
    <citation type="journal article" date="2014" name="Genome Announc.">
        <title>Draft genome sequence of the plant-pathogenic soil fungus Rhizoctonia solani anastomosis group 3 strain Rhs1AP.</title>
        <authorList>
            <person name="Cubeta M.A."/>
            <person name="Thomas E."/>
            <person name="Dean R.A."/>
            <person name="Jabaji S."/>
            <person name="Neate S.M."/>
            <person name="Tavantzis S."/>
            <person name="Toda T."/>
            <person name="Vilgalys R."/>
            <person name="Bharathan N."/>
            <person name="Fedorova-Abrams N."/>
            <person name="Pakala S.B."/>
            <person name="Pakala S.M."/>
            <person name="Zafar N."/>
            <person name="Joardar V."/>
            <person name="Losada L."/>
            <person name="Nierman W.C."/>
        </authorList>
    </citation>
    <scope>NUCLEOTIDE SEQUENCE [LARGE SCALE GENOMIC DNA]</scope>
    <source>
        <strain evidence="8">AG-3</strain>
    </source>
</reference>
<dbReference type="InterPro" id="IPR038491">
    <property type="entry name" value="Velvet_dom_sf"/>
</dbReference>
<comment type="caution">
    <text evidence="7">The sequence shown here is derived from an EMBL/GenBank/DDBJ whole genome shotgun (WGS) entry which is preliminary data.</text>
</comment>
<dbReference type="OrthoDB" id="3056235at2759"/>
<evidence type="ECO:0000256" key="4">
    <source>
        <dbReference type="ARBA" id="ARBA00023242"/>
    </source>
</evidence>
<organism evidence="7 8">
    <name type="scientific">Rhizoctonia solani AG-3 Rhs1AP</name>
    <dbReference type="NCBI Taxonomy" id="1086054"/>
    <lineage>
        <taxon>Eukaryota</taxon>
        <taxon>Fungi</taxon>
        <taxon>Dikarya</taxon>
        <taxon>Basidiomycota</taxon>
        <taxon>Agaricomycotina</taxon>
        <taxon>Agaricomycetes</taxon>
        <taxon>Cantharellales</taxon>
        <taxon>Ceratobasidiaceae</taxon>
        <taxon>Rhizoctonia</taxon>
    </lineage>
</organism>
<dbReference type="AlphaFoldDB" id="A0A0A1UKL6"/>
<evidence type="ECO:0000256" key="3">
    <source>
        <dbReference type="ARBA" id="ARBA00023163"/>
    </source>
</evidence>
<dbReference type="GO" id="GO:0005634">
    <property type="term" value="C:nucleus"/>
    <property type="evidence" value="ECO:0007669"/>
    <property type="project" value="UniProtKB-SubCell"/>
</dbReference>
<feature type="domain" description="Velvet" evidence="6">
    <location>
        <begin position="49"/>
        <end position="211"/>
    </location>
</feature>
<dbReference type="EMBL" id="JATN01000321">
    <property type="protein sequence ID" value="EUC59644.1"/>
    <property type="molecule type" value="Genomic_DNA"/>
</dbReference>
<dbReference type="InterPro" id="IPR021740">
    <property type="entry name" value="Velvet"/>
</dbReference>
<name>A0A0A1UKL6_9AGAM</name>
<evidence type="ECO:0000256" key="2">
    <source>
        <dbReference type="ARBA" id="ARBA00023015"/>
    </source>
</evidence>
<dbReference type="Pfam" id="PF11754">
    <property type="entry name" value="Velvet"/>
    <property type="match status" value="1"/>
</dbReference>
<feature type="compositionally biased region" description="Low complexity" evidence="5">
    <location>
        <begin position="8"/>
        <end position="36"/>
    </location>
</feature>
<keyword evidence="3" id="KW-0804">Transcription</keyword>
<gene>
    <name evidence="7" type="ORF">RSOL_321830</name>
</gene>
<evidence type="ECO:0000313" key="7">
    <source>
        <dbReference type="EMBL" id="EUC59644.1"/>
    </source>
</evidence>
<feature type="non-terminal residue" evidence="7">
    <location>
        <position position="211"/>
    </location>
</feature>
<feature type="region of interest" description="Disordered" evidence="5">
    <location>
        <begin position="1"/>
        <end position="46"/>
    </location>
</feature>
<comment type="subcellular location">
    <subcellularLocation>
        <location evidence="1">Nucleus</location>
    </subcellularLocation>
</comment>
<dbReference type="Proteomes" id="UP000030108">
    <property type="component" value="Unassembled WGS sequence"/>
</dbReference>
<sequence>MPAHSTQGAAPPRSYPSRSHSSGSGSSSPTLPSRTTAVDDVGEGVATSDDGDRIYYLEVVQSPERTAEFGNAALSRLPLAPALIVQLTVRDRSGDVVQIHGELPFLVAHLALLAENGSQVAEPSPSNDQIVISPSQRSLYGSLVSSPHFLQNQQGHPGIYFIFPDIARPDSNHVINEGSGTTLVSTRTRVFEVVPQADYDQPDSMFSPSRR</sequence>
<protein>
    <submittedName>
        <fullName evidence="7">Velvet factor</fullName>
    </submittedName>
</protein>
<dbReference type="Gene3D" id="2.60.40.3960">
    <property type="entry name" value="Velvet domain"/>
    <property type="match status" value="1"/>
</dbReference>
<dbReference type="PANTHER" id="PTHR33572">
    <property type="entry name" value="SPORE DEVELOPMENT REGULATOR VOSA"/>
    <property type="match status" value="1"/>
</dbReference>
<dbReference type="InterPro" id="IPR037525">
    <property type="entry name" value="Velvet_dom"/>
</dbReference>
<keyword evidence="2" id="KW-0805">Transcription regulation</keyword>
<evidence type="ECO:0000256" key="5">
    <source>
        <dbReference type="SAM" id="MobiDB-lite"/>
    </source>
</evidence>
<evidence type="ECO:0000256" key="1">
    <source>
        <dbReference type="ARBA" id="ARBA00004123"/>
    </source>
</evidence>
<dbReference type="PROSITE" id="PS51821">
    <property type="entry name" value="VELVET"/>
    <property type="match status" value="1"/>
</dbReference>
<dbReference type="PANTHER" id="PTHR33572:SF15">
    <property type="entry name" value="VELVET DOMAIN-CONTAINING PROTEIN"/>
    <property type="match status" value="1"/>
</dbReference>
<accession>A0A0A1UKL6</accession>
<evidence type="ECO:0000259" key="6">
    <source>
        <dbReference type="PROSITE" id="PS51821"/>
    </source>
</evidence>
<evidence type="ECO:0000313" key="8">
    <source>
        <dbReference type="Proteomes" id="UP000030108"/>
    </source>
</evidence>
<keyword evidence="4" id="KW-0539">Nucleus</keyword>